<dbReference type="Gene3D" id="3.30.60.30">
    <property type="match status" value="1"/>
</dbReference>
<evidence type="ECO:0000256" key="3">
    <source>
        <dbReference type="ARBA" id="ARBA00022690"/>
    </source>
</evidence>
<keyword evidence="5" id="KW-1015">Disulfide bond</keyword>
<keyword evidence="2" id="KW-0964">Secreted</keyword>
<dbReference type="RefSeq" id="NP_001008870.1">
    <property type="nucleotide sequence ID" value="NM_001008870.2"/>
</dbReference>
<dbReference type="FunFam" id="3.30.60.30:FF:000031">
    <property type="entry name" value="Serine protease inhibitor Kazal-type 2"/>
    <property type="match status" value="1"/>
</dbReference>
<dbReference type="GO" id="GO:0001675">
    <property type="term" value="P:acrosome assembly"/>
    <property type="evidence" value="ECO:0007669"/>
    <property type="project" value="Ensembl"/>
</dbReference>
<evidence type="ECO:0000256" key="6">
    <source>
        <dbReference type="SAM" id="SignalP"/>
    </source>
</evidence>
<dbReference type="PANTHER" id="PTHR47608">
    <property type="entry name" value="SERINE PROTEASE INHIBITOR KAZAL-TYPE 2, SPINK2"/>
    <property type="match status" value="1"/>
</dbReference>
<dbReference type="InterPro" id="IPR036058">
    <property type="entry name" value="Kazal_dom_sf"/>
</dbReference>
<dbReference type="GeneID" id="408234"/>
<evidence type="ECO:0000256" key="4">
    <source>
        <dbReference type="ARBA" id="ARBA00022900"/>
    </source>
</evidence>
<reference evidence="8" key="2">
    <citation type="submission" date="2005-07" db="EMBL/GenBank/DDBJ databases">
        <authorList>
            <person name="Mural R.J."/>
            <person name="Li P.W."/>
            <person name="Adams M.D."/>
            <person name="Amanatides P.G."/>
            <person name="Baden-Tillson H."/>
            <person name="Barnstead M."/>
            <person name="Chin S.H."/>
            <person name="Dew I."/>
            <person name="Evans C.A."/>
            <person name="Ferriera S."/>
            <person name="Flanigan M."/>
            <person name="Fosler C."/>
            <person name="Glodek A."/>
            <person name="Gu Z."/>
            <person name="Holt R.A."/>
            <person name="Jennings D."/>
            <person name="Kraft C.L."/>
            <person name="Lu F."/>
            <person name="Nguyen T."/>
            <person name="Nusskern D.R."/>
            <person name="Pfannkoch C.M."/>
            <person name="Sitter C."/>
            <person name="Sutton G.G."/>
            <person name="Venter J.C."/>
            <person name="Wang Z."/>
            <person name="Woodage T."/>
            <person name="Zheng X.H."/>
            <person name="Zhong F."/>
        </authorList>
    </citation>
    <scope>NUCLEOTIDE SEQUENCE</scope>
    <source>
        <strain evidence="8">BN</strain>
    </source>
</reference>
<feature type="domain" description="Kazal-like" evidence="7">
    <location>
        <begin position="32"/>
        <end position="86"/>
    </location>
</feature>
<evidence type="ECO:0000256" key="5">
    <source>
        <dbReference type="ARBA" id="ARBA00023157"/>
    </source>
</evidence>
<dbReference type="EMBL" id="CH473981">
    <property type="protein sequence ID" value="EDL89879.1"/>
    <property type="molecule type" value="Genomic_DNA"/>
</dbReference>
<evidence type="ECO:0000313" key="8">
    <source>
        <dbReference type="EMBL" id="EDL89879.1"/>
    </source>
</evidence>
<dbReference type="Pfam" id="PF00050">
    <property type="entry name" value="Kazal_1"/>
    <property type="match status" value="1"/>
</dbReference>
<sequence length="86" mass="9697">MLRLVLLLLATDFAASDDSLDSSDSQLIKRSQFRTPDCHRFDYPVCSKHLSPVCGTDMNTYGNECTLCMKIREDGSHINIIKDEPC</sequence>
<reference evidence="9" key="3">
    <citation type="submission" date="2018-12" db="EMBL/GenBank/DDBJ databases">
        <authorList>
            <person name="Jamil A."/>
            <person name="Yenugu S."/>
        </authorList>
    </citation>
    <scope>NUCLEOTIDE SEQUENCE</scope>
    <source>
        <strain evidence="9">Wistar</strain>
        <tissue evidence="9">Testes</tissue>
    </source>
</reference>
<dbReference type="PANTHER" id="PTHR47608:SF1">
    <property type="entry name" value="SERINE PROTEASE INHIBITOR KAZAL-TYPE 2"/>
    <property type="match status" value="1"/>
</dbReference>
<evidence type="ECO:0000313" key="10">
    <source>
        <dbReference type="RGD" id="1302956"/>
    </source>
</evidence>
<dbReference type="GO" id="GO:0001669">
    <property type="term" value="C:acrosomal vesicle"/>
    <property type="evidence" value="ECO:0007669"/>
    <property type="project" value="Ensembl"/>
</dbReference>
<dbReference type="KEGG" id="rno:408234"/>
<keyword evidence="6" id="KW-0732">Signal</keyword>
<gene>
    <name evidence="10" type="primary">Spink2</name>
    <name evidence="8" type="ORF">rCG_57108</name>
</gene>
<proteinExistence type="evidence at transcript level"/>
<keyword evidence="3" id="KW-0646">Protease inhibitor</keyword>
<dbReference type="SMR" id="A0A650C5B7"/>
<protein>
    <submittedName>
        <fullName evidence="8">RCG57108</fullName>
    </submittedName>
    <submittedName>
        <fullName evidence="9">Serine protease inhibitor Kazal-type2</fullName>
    </submittedName>
</protein>
<organism evidence="9">
    <name type="scientific">Rattus norvegicus</name>
    <name type="common">Rat</name>
    <dbReference type="NCBI Taxonomy" id="10116"/>
    <lineage>
        <taxon>Eukaryota</taxon>
        <taxon>Metazoa</taxon>
        <taxon>Chordata</taxon>
        <taxon>Craniata</taxon>
        <taxon>Vertebrata</taxon>
        <taxon>Euteleostomi</taxon>
        <taxon>Mammalia</taxon>
        <taxon>Eutheria</taxon>
        <taxon>Euarchontoglires</taxon>
        <taxon>Glires</taxon>
        <taxon>Rodentia</taxon>
        <taxon>Myomorpha</taxon>
        <taxon>Muroidea</taxon>
        <taxon>Muridae</taxon>
        <taxon>Murinae</taxon>
        <taxon>Rattus</taxon>
    </lineage>
</organism>
<dbReference type="GO" id="GO:0009566">
    <property type="term" value="P:fertilization"/>
    <property type="evidence" value="ECO:0007669"/>
    <property type="project" value="Ensembl"/>
</dbReference>
<dbReference type="SMART" id="SM00280">
    <property type="entry name" value="KAZAL"/>
    <property type="match status" value="1"/>
</dbReference>
<comment type="subcellular location">
    <subcellularLocation>
        <location evidence="1">Secreted</location>
    </subcellularLocation>
</comment>
<dbReference type="Proteomes" id="UP000234681">
    <property type="component" value="Chromosome 14"/>
</dbReference>
<dbReference type="PROSITE" id="PS51465">
    <property type="entry name" value="KAZAL_2"/>
    <property type="match status" value="1"/>
</dbReference>
<dbReference type="GO" id="GO:0072520">
    <property type="term" value="P:seminiferous tubule development"/>
    <property type="evidence" value="ECO:0007669"/>
    <property type="project" value="Ensembl"/>
</dbReference>
<evidence type="ECO:0000256" key="2">
    <source>
        <dbReference type="ARBA" id="ARBA00022525"/>
    </source>
</evidence>
<accession>A0A650C5B7</accession>
<dbReference type="PROSITE" id="PS00282">
    <property type="entry name" value="KAZAL_1"/>
    <property type="match status" value="1"/>
</dbReference>
<evidence type="ECO:0000313" key="9">
    <source>
        <dbReference type="EMBL" id="QGQ76738.1"/>
    </source>
</evidence>
<feature type="signal peptide" evidence="6">
    <location>
        <begin position="1"/>
        <end position="16"/>
    </location>
</feature>
<keyword evidence="4" id="KW-0722">Serine protease inhibitor</keyword>
<dbReference type="AlphaFoldDB" id="A0A650C5B7"/>
<evidence type="ECO:0000256" key="1">
    <source>
        <dbReference type="ARBA" id="ARBA00004613"/>
    </source>
</evidence>
<dbReference type="GO" id="GO:0005576">
    <property type="term" value="C:extracellular region"/>
    <property type="evidence" value="ECO:0007669"/>
    <property type="project" value="UniProtKB-SubCell"/>
</dbReference>
<dbReference type="GO" id="GO:0002176">
    <property type="term" value="P:male germ cell proliferation"/>
    <property type="evidence" value="ECO:0007669"/>
    <property type="project" value="Ensembl"/>
</dbReference>
<dbReference type="CTD" id="6691"/>
<dbReference type="OrthoDB" id="126772at2759"/>
<dbReference type="InterPro" id="IPR002350">
    <property type="entry name" value="Kazal_dom"/>
</dbReference>
<dbReference type="SUPFAM" id="SSF100895">
    <property type="entry name" value="Kazal-type serine protease inhibitors"/>
    <property type="match status" value="1"/>
</dbReference>
<feature type="chain" id="PRO_5039811885" evidence="6">
    <location>
        <begin position="17"/>
        <end position="86"/>
    </location>
</feature>
<evidence type="ECO:0000259" key="7">
    <source>
        <dbReference type="PROSITE" id="PS51465"/>
    </source>
</evidence>
<reference evidence="8" key="1">
    <citation type="journal article" date="2005" name="Genome Res.">
        <title>Gene and alternative splicing annotation with AIR.</title>
        <authorList>
            <person name="Florea L."/>
            <person name="Di Francesco V."/>
            <person name="Miller J."/>
            <person name="Turner R."/>
            <person name="Yao A."/>
            <person name="Harris M."/>
            <person name="Walenz B."/>
            <person name="Mobarry C."/>
            <person name="Merkulov G.V."/>
            <person name="Charlab R."/>
            <person name="Dew I."/>
            <person name="Deng Z."/>
            <person name="Istrail S."/>
            <person name="Li P."/>
            <person name="Sutton G."/>
        </authorList>
    </citation>
    <scope>NUCLEOTIDE SEQUENCE</scope>
    <source>
        <strain evidence="8">BN</strain>
    </source>
</reference>
<name>A0A650C5B7_RAT</name>
<dbReference type="RGD" id="1302956">
    <property type="gene designation" value="Spink2"/>
</dbReference>
<dbReference type="GO" id="GO:0043005">
    <property type="term" value="C:neuron projection"/>
    <property type="evidence" value="ECO:0007669"/>
    <property type="project" value="Ensembl"/>
</dbReference>
<dbReference type="EMBL" id="MK279534">
    <property type="protein sequence ID" value="QGQ76738.1"/>
    <property type="molecule type" value="mRNA"/>
</dbReference>
<dbReference type="InterPro" id="IPR042167">
    <property type="entry name" value="SPINK2"/>
</dbReference>
<dbReference type="GO" id="GO:0043065">
    <property type="term" value="P:positive regulation of apoptotic process"/>
    <property type="evidence" value="ECO:0007669"/>
    <property type="project" value="Ensembl"/>
</dbReference>
<dbReference type="GO" id="GO:0004867">
    <property type="term" value="F:serine-type endopeptidase inhibitor activity"/>
    <property type="evidence" value="ECO:0007669"/>
    <property type="project" value="UniProtKB-KW"/>
</dbReference>